<dbReference type="AlphaFoldDB" id="A0A0H2SSW0"/>
<evidence type="ECO:0000313" key="2">
    <source>
        <dbReference type="Proteomes" id="UP000053477"/>
    </source>
</evidence>
<keyword evidence="2" id="KW-1185">Reference proteome</keyword>
<reference evidence="1 2" key="1">
    <citation type="submission" date="2015-04" db="EMBL/GenBank/DDBJ databases">
        <title>Complete genome sequence of Schizopora paradoxa KUC8140, a cosmopolitan wood degrader in East Asia.</title>
        <authorList>
            <consortium name="DOE Joint Genome Institute"/>
            <person name="Min B."/>
            <person name="Park H."/>
            <person name="Jang Y."/>
            <person name="Kim J.-J."/>
            <person name="Kim K.H."/>
            <person name="Pangilinan J."/>
            <person name="Lipzen A."/>
            <person name="Riley R."/>
            <person name="Grigoriev I.V."/>
            <person name="Spatafora J.W."/>
            <person name="Choi I.-G."/>
        </authorList>
    </citation>
    <scope>NUCLEOTIDE SEQUENCE [LARGE SCALE GENOMIC DNA]</scope>
    <source>
        <strain evidence="1 2">KUC8140</strain>
    </source>
</reference>
<accession>A0A0H2SSW0</accession>
<proteinExistence type="predicted"/>
<dbReference type="Proteomes" id="UP000053477">
    <property type="component" value="Unassembled WGS sequence"/>
</dbReference>
<feature type="non-terminal residue" evidence="1">
    <location>
        <position position="1"/>
    </location>
</feature>
<sequence length="79" mass="8946">RRTWNHALEKHIFNPHEIATLGAPHRRTIYLASIEGHIDRLHSQLHSLAHYPVHPDALSPYKGLNCKTAKGMVAGLQHD</sequence>
<gene>
    <name evidence="1" type="ORF">SCHPADRAFT_790026</name>
</gene>
<feature type="non-terminal residue" evidence="1">
    <location>
        <position position="79"/>
    </location>
</feature>
<dbReference type="EMBL" id="KQ085883">
    <property type="protein sequence ID" value="KLO20216.1"/>
    <property type="molecule type" value="Genomic_DNA"/>
</dbReference>
<dbReference type="InParanoid" id="A0A0H2SSW0"/>
<protein>
    <submittedName>
        <fullName evidence="1">Uncharacterized protein</fullName>
    </submittedName>
</protein>
<dbReference type="OrthoDB" id="3245901at2759"/>
<evidence type="ECO:0000313" key="1">
    <source>
        <dbReference type="EMBL" id="KLO20216.1"/>
    </source>
</evidence>
<name>A0A0H2SSW0_9AGAM</name>
<organism evidence="1 2">
    <name type="scientific">Schizopora paradoxa</name>
    <dbReference type="NCBI Taxonomy" id="27342"/>
    <lineage>
        <taxon>Eukaryota</taxon>
        <taxon>Fungi</taxon>
        <taxon>Dikarya</taxon>
        <taxon>Basidiomycota</taxon>
        <taxon>Agaricomycotina</taxon>
        <taxon>Agaricomycetes</taxon>
        <taxon>Hymenochaetales</taxon>
        <taxon>Schizoporaceae</taxon>
        <taxon>Schizopora</taxon>
    </lineage>
</organism>